<evidence type="ECO:0000313" key="3">
    <source>
        <dbReference type="EMBL" id="CAB4222631.1"/>
    </source>
</evidence>
<organism evidence="3">
    <name type="scientific">uncultured Caudovirales phage</name>
    <dbReference type="NCBI Taxonomy" id="2100421"/>
    <lineage>
        <taxon>Viruses</taxon>
        <taxon>Duplodnaviria</taxon>
        <taxon>Heunggongvirae</taxon>
        <taxon>Uroviricota</taxon>
        <taxon>Caudoviricetes</taxon>
        <taxon>Peduoviridae</taxon>
        <taxon>Maltschvirus</taxon>
        <taxon>Maltschvirus maltsch</taxon>
    </lineage>
</organism>
<gene>
    <name evidence="2" type="ORF">UFOVP1293_70</name>
    <name evidence="3" type="ORF">UFOVP1644_88</name>
    <name evidence="1" type="ORF">UFOVP860_41</name>
</gene>
<evidence type="ECO:0000313" key="2">
    <source>
        <dbReference type="EMBL" id="CAB4195974.1"/>
    </source>
</evidence>
<dbReference type="InterPro" id="IPR059216">
    <property type="entry name" value="LeuA_carph_isopro_dom"/>
</dbReference>
<name>A0A6J5T6E7_9CAUD</name>
<dbReference type="NCBIfam" id="NF046037">
    <property type="entry name" value="carphisopro"/>
    <property type="match status" value="1"/>
</dbReference>
<reference evidence="3" key="1">
    <citation type="submission" date="2020-05" db="EMBL/GenBank/DDBJ databases">
        <authorList>
            <person name="Chiriac C."/>
            <person name="Salcher M."/>
            <person name="Ghai R."/>
            <person name="Kavagutti S V."/>
        </authorList>
    </citation>
    <scope>NUCLEOTIDE SEQUENCE</scope>
</reference>
<dbReference type="EMBL" id="LR797513">
    <property type="protein sequence ID" value="CAB4222631.1"/>
    <property type="molecule type" value="Genomic_DNA"/>
</dbReference>
<protein>
    <submittedName>
        <fullName evidence="3">Uncharacterized protein</fullName>
    </submittedName>
</protein>
<accession>A0A6J5T6E7</accession>
<proteinExistence type="predicted"/>
<evidence type="ECO:0000313" key="1">
    <source>
        <dbReference type="EMBL" id="CAB4167700.1"/>
    </source>
</evidence>
<dbReference type="EMBL" id="LR796812">
    <property type="protein sequence ID" value="CAB4167700.1"/>
    <property type="molecule type" value="Genomic_DNA"/>
</dbReference>
<dbReference type="EMBL" id="LR797244">
    <property type="protein sequence ID" value="CAB4195974.1"/>
    <property type="molecule type" value="Genomic_DNA"/>
</dbReference>
<sequence>MIDSPSHAIELLGGTRAVSDQTKRPLTTVASWAARQSIPIEAWASLIEMAKEKRVSGFTYETLAQVHARQAAKPKSRKAA</sequence>